<dbReference type="Pfam" id="PF00892">
    <property type="entry name" value="EamA"/>
    <property type="match status" value="2"/>
</dbReference>
<gene>
    <name evidence="7" type="ORF">COO20_03305</name>
</gene>
<dbReference type="OrthoDB" id="9810556at2"/>
<evidence type="ECO:0000313" key="8">
    <source>
        <dbReference type="Proteomes" id="UP000233597"/>
    </source>
</evidence>
<dbReference type="PANTHER" id="PTHR32322:SF9">
    <property type="entry name" value="AMINO-ACID METABOLITE EFFLUX PUMP-RELATED"/>
    <property type="match status" value="1"/>
</dbReference>
<proteinExistence type="predicted"/>
<dbReference type="EMBL" id="NWTK01000002">
    <property type="protein sequence ID" value="PKR55224.1"/>
    <property type="molecule type" value="Genomic_DNA"/>
</dbReference>
<evidence type="ECO:0000256" key="3">
    <source>
        <dbReference type="ARBA" id="ARBA00022989"/>
    </source>
</evidence>
<keyword evidence="4 5" id="KW-0472">Membrane</keyword>
<feature type="transmembrane region" description="Helical" evidence="5">
    <location>
        <begin position="7"/>
        <end position="26"/>
    </location>
</feature>
<sequence length="308" mass="31859">MSRPGMIDYFLLILLALMWGSSFAFIKLGVHAYSPLVVAAGRITLGAIVLWGIVLLRRGSLPKGRGAWIAAFMCGLLGNAIPFFLISMGETRINAGLAAILMSVVPLTTVVLGHFVTRDEKLTIGKVLGLVLGTCGVVVLVGPETLSGLGGDLPYQLAVLVAAICYAISSLVARHLRDQPRAGSAALILTFASLTISPVALIVDQPWTMAWSAQGALAIAYLGVVPTGLAMFVLLLMVARTGAGFLAFNNYLVPAVGILVSLAVLGEVPAPSTLIAMVIILAGIAAANIRFGARASAMAVAPGSAKKD</sequence>
<name>A0A2N3KXD4_9PROT</name>
<feature type="transmembrane region" description="Helical" evidence="5">
    <location>
        <begin position="245"/>
        <end position="264"/>
    </location>
</feature>
<dbReference type="InterPro" id="IPR037185">
    <property type="entry name" value="EmrE-like"/>
</dbReference>
<dbReference type="GO" id="GO:0016020">
    <property type="term" value="C:membrane"/>
    <property type="evidence" value="ECO:0007669"/>
    <property type="project" value="UniProtKB-SubCell"/>
</dbReference>
<feature type="transmembrane region" description="Helical" evidence="5">
    <location>
        <begin position="123"/>
        <end position="141"/>
    </location>
</feature>
<accession>A0A2N3KXD4</accession>
<dbReference type="PANTHER" id="PTHR32322">
    <property type="entry name" value="INNER MEMBRANE TRANSPORTER"/>
    <property type="match status" value="1"/>
</dbReference>
<dbReference type="AlphaFoldDB" id="A0A2N3KXD4"/>
<feature type="transmembrane region" description="Helical" evidence="5">
    <location>
        <begin position="215"/>
        <end position="238"/>
    </location>
</feature>
<feature type="domain" description="EamA" evidence="6">
    <location>
        <begin position="9"/>
        <end position="141"/>
    </location>
</feature>
<evidence type="ECO:0000256" key="4">
    <source>
        <dbReference type="ARBA" id="ARBA00023136"/>
    </source>
</evidence>
<dbReference type="InterPro" id="IPR000620">
    <property type="entry name" value="EamA_dom"/>
</dbReference>
<evidence type="ECO:0000256" key="1">
    <source>
        <dbReference type="ARBA" id="ARBA00004141"/>
    </source>
</evidence>
<feature type="domain" description="EamA" evidence="6">
    <location>
        <begin position="157"/>
        <end position="286"/>
    </location>
</feature>
<feature type="transmembrane region" description="Helical" evidence="5">
    <location>
        <begin position="185"/>
        <end position="203"/>
    </location>
</feature>
<keyword evidence="3 5" id="KW-1133">Transmembrane helix</keyword>
<dbReference type="Proteomes" id="UP000233597">
    <property type="component" value="Unassembled WGS sequence"/>
</dbReference>
<keyword evidence="2 5" id="KW-0812">Transmembrane</keyword>
<protein>
    <submittedName>
        <fullName evidence="7">EamA family transporter</fullName>
    </submittedName>
</protein>
<dbReference type="RefSeq" id="WP_101264272.1">
    <property type="nucleotide sequence ID" value="NZ_NWTK01000002.1"/>
</dbReference>
<feature type="transmembrane region" description="Helical" evidence="5">
    <location>
        <begin position="32"/>
        <end position="56"/>
    </location>
</feature>
<feature type="transmembrane region" description="Helical" evidence="5">
    <location>
        <begin position="95"/>
        <end position="116"/>
    </location>
</feature>
<reference evidence="7 8" key="1">
    <citation type="submission" date="2017-09" db="EMBL/GenBank/DDBJ databases">
        <title>Biodiversity and function of Thalassospira species in the particle-attached aromatic-hydrocarbon-degrading consortia from the surface seawater of the South China Sea.</title>
        <authorList>
            <person name="Dong C."/>
            <person name="Liu R."/>
            <person name="Shao Z."/>
        </authorList>
    </citation>
    <scope>NUCLEOTIDE SEQUENCE [LARGE SCALE GENOMIC DNA]</scope>
    <source>
        <strain evidence="7 8">CSC1P2</strain>
    </source>
</reference>
<evidence type="ECO:0000313" key="7">
    <source>
        <dbReference type="EMBL" id="PKR55224.1"/>
    </source>
</evidence>
<dbReference type="InterPro" id="IPR050638">
    <property type="entry name" value="AA-Vitamin_Transporters"/>
</dbReference>
<comment type="subcellular location">
    <subcellularLocation>
        <location evidence="1">Membrane</location>
        <topology evidence="1">Multi-pass membrane protein</topology>
    </subcellularLocation>
</comment>
<evidence type="ECO:0000259" key="6">
    <source>
        <dbReference type="Pfam" id="PF00892"/>
    </source>
</evidence>
<comment type="caution">
    <text evidence="7">The sequence shown here is derived from an EMBL/GenBank/DDBJ whole genome shotgun (WGS) entry which is preliminary data.</text>
</comment>
<organism evidence="7 8">
    <name type="scientific">Thalassospira marina</name>
    <dbReference type="NCBI Taxonomy" id="2048283"/>
    <lineage>
        <taxon>Bacteria</taxon>
        <taxon>Pseudomonadati</taxon>
        <taxon>Pseudomonadota</taxon>
        <taxon>Alphaproteobacteria</taxon>
        <taxon>Rhodospirillales</taxon>
        <taxon>Thalassospiraceae</taxon>
        <taxon>Thalassospira</taxon>
    </lineage>
</organism>
<dbReference type="SUPFAM" id="SSF103481">
    <property type="entry name" value="Multidrug resistance efflux transporter EmrE"/>
    <property type="match status" value="2"/>
</dbReference>
<evidence type="ECO:0000256" key="5">
    <source>
        <dbReference type="SAM" id="Phobius"/>
    </source>
</evidence>
<feature type="transmembrane region" description="Helical" evidence="5">
    <location>
        <begin position="153"/>
        <end position="173"/>
    </location>
</feature>
<feature type="transmembrane region" description="Helical" evidence="5">
    <location>
        <begin position="68"/>
        <end position="89"/>
    </location>
</feature>
<feature type="transmembrane region" description="Helical" evidence="5">
    <location>
        <begin position="270"/>
        <end position="289"/>
    </location>
</feature>
<evidence type="ECO:0000256" key="2">
    <source>
        <dbReference type="ARBA" id="ARBA00022692"/>
    </source>
</evidence>